<dbReference type="AlphaFoldDB" id="A0A285C139"/>
<reference evidence="1 2" key="1">
    <citation type="submission" date="2017-08" db="EMBL/GenBank/DDBJ databases">
        <authorList>
            <person name="de Groot N.N."/>
        </authorList>
    </citation>
    <scope>NUCLEOTIDE SEQUENCE [LARGE SCALE GENOMIC DNA]</scope>
    <source>
        <strain evidence="1 2">Nm15</strain>
    </source>
</reference>
<evidence type="ECO:0000313" key="1">
    <source>
        <dbReference type="EMBL" id="SNX61274.1"/>
    </source>
</evidence>
<name>A0A285C139_9PROT</name>
<accession>A0A285C139</accession>
<evidence type="ECO:0000313" key="2">
    <source>
        <dbReference type="Proteomes" id="UP000242498"/>
    </source>
</evidence>
<gene>
    <name evidence="1" type="ORF">SAMN06296273_2729</name>
</gene>
<organism evidence="1 2">
    <name type="scientific">Nitrosomonas ureae</name>
    <dbReference type="NCBI Taxonomy" id="44577"/>
    <lineage>
        <taxon>Bacteria</taxon>
        <taxon>Pseudomonadati</taxon>
        <taxon>Pseudomonadota</taxon>
        <taxon>Betaproteobacteria</taxon>
        <taxon>Nitrosomonadales</taxon>
        <taxon>Nitrosomonadaceae</taxon>
        <taxon>Nitrosomonas</taxon>
    </lineage>
</organism>
<proteinExistence type="predicted"/>
<dbReference type="EMBL" id="LT907782">
    <property type="protein sequence ID" value="SNX61274.1"/>
    <property type="molecule type" value="Genomic_DNA"/>
</dbReference>
<protein>
    <submittedName>
        <fullName evidence="1">Uncharacterized protein</fullName>
    </submittedName>
</protein>
<sequence length="95" mass="10412">MSYIDKDEFGMYKNTNSGGPGPQLMGANTLLGNDVYNLQDEDLGDAFKQAVLRQLSFQLPDQDACNRSQALQSTPGLGPFLHIPVVSDVQTQCFE</sequence>
<dbReference type="Proteomes" id="UP000242498">
    <property type="component" value="Chromosome I"/>
</dbReference>